<name>A0AAD3X4V1_MICMQ</name>
<accession>A0AAD3X4V1</accession>
<evidence type="ECO:0000313" key="2">
    <source>
        <dbReference type="EMBL" id="KAB1887326.1"/>
    </source>
</evidence>
<dbReference type="EMBL" id="WAAQ01000001">
    <property type="protein sequence ID" value="KAB1887326.1"/>
    <property type="molecule type" value="Genomic_DNA"/>
</dbReference>
<dbReference type="AlphaFoldDB" id="A0AAD3X4V1"/>
<proteinExistence type="predicted"/>
<gene>
    <name evidence="2" type="ORF">F6W70_07995</name>
</gene>
<reference evidence="2 3" key="1">
    <citation type="submission" date="2019-09" db="EMBL/GenBank/DDBJ databases">
        <title>Whole genome sequencing of Microbacterium maritypicum.</title>
        <authorList>
            <person name="Lenchi N."/>
        </authorList>
    </citation>
    <scope>NUCLEOTIDE SEQUENCE [LARGE SCALE GENOMIC DNA]</scope>
    <source>
        <strain evidence="2 3">DSM 12512</strain>
    </source>
</reference>
<organism evidence="2 3">
    <name type="scientific">Microbacterium maritypicum</name>
    <name type="common">Microbacterium liquefaciens</name>
    <dbReference type="NCBI Taxonomy" id="33918"/>
    <lineage>
        <taxon>Bacteria</taxon>
        <taxon>Bacillati</taxon>
        <taxon>Actinomycetota</taxon>
        <taxon>Actinomycetes</taxon>
        <taxon>Micrococcales</taxon>
        <taxon>Microbacteriaceae</taxon>
        <taxon>Microbacterium</taxon>
    </lineage>
</organism>
<keyword evidence="1" id="KW-0472">Membrane</keyword>
<dbReference type="RefSeq" id="WP_151486341.1">
    <property type="nucleotide sequence ID" value="NZ_BAAAIN010000002.1"/>
</dbReference>
<evidence type="ECO:0000256" key="1">
    <source>
        <dbReference type="SAM" id="Phobius"/>
    </source>
</evidence>
<protein>
    <submittedName>
        <fullName evidence="2">Uncharacterized protein</fullName>
    </submittedName>
</protein>
<feature type="transmembrane region" description="Helical" evidence="1">
    <location>
        <begin position="34"/>
        <end position="54"/>
    </location>
</feature>
<sequence length="209" mass="22387">MSFAPLRSTHRNLYSWFATRPDLFASESSPRKRAVWTVVAVVMVVLSLVIYLNAEATVELLGGRVKGGLAIAGAFALPPVLLVVSVVMIFVGSRRWRVKGGGVLTNPVIYGVDGSFPILPLLEAIRNGRTDAAEITEGFAAAQDSLGDDLLLSIWSSDADRIMYVGVLRVDGDAVWLDEQPFRVGGADYFDAKALAAAASRRPPRVAGA</sequence>
<dbReference type="Proteomes" id="UP000436027">
    <property type="component" value="Unassembled WGS sequence"/>
</dbReference>
<feature type="transmembrane region" description="Helical" evidence="1">
    <location>
        <begin position="69"/>
        <end position="91"/>
    </location>
</feature>
<keyword evidence="1" id="KW-1133">Transmembrane helix</keyword>
<comment type="caution">
    <text evidence="2">The sequence shown here is derived from an EMBL/GenBank/DDBJ whole genome shotgun (WGS) entry which is preliminary data.</text>
</comment>
<evidence type="ECO:0000313" key="3">
    <source>
        <dbReference type="Proteomes" id="UP000436027"/>
    </source>
</evidence>
<keyword evidence="1" id="KW-0812">Transmembrane</keyword>